<evidence type="ECO:0000313" key="1">
    <source>
        <dbReference type="EMBL" id="MBZ0160971.1"/>
    </source>
</evidence>
<reference evidence="1 2" key="1">
    <citation type="journal article" date="2021" name="bioRxiv">
        <title>Unraveling nitrogen, sulfur and carbon metabolic pathways and microbial community transcriptional responses to substrate deprivation and toxicity stresses in a bioreactor mimicking anoxic brackish coastal sediment conditions.</title>
        <authorList>
            <person name="Martins P.D."/>
            <person name="Echeveste M.J."/>
            <person name="Arshad A."/>
            <person name="Kurth J."/>
            <person name="Ouboter H."/>
            <person name="Jetten M.S.M."/>
            <person name="Welte C.U."/>
        </authorList>
    </citation>
    <scope>NUCLEOTIDE SEQUENCE [LARGE SCALE GENOMIC DNA]</scope>
    <source>
        <strain evidence="1">MAG_38</strain>
    </source>
</reference>
<comment type="caution">
    <text evidence="1">The sequence shown here is derived from an EMBL/GenBank/DDBJ whole genome shotgun (WGS) entry which is preliminary data.</text>
</comment>
<evidence type="ECO:0000313" key="2">
    <source>
        <dbReference type="Proteomes" id="UP001197609"/>
    </source>
</evidence>
<accession>A0AAJ1AM11</accession>
<name>A0AAJ1AM11_9BACT</name>
<protein>
    <submittedName>
        <fullName evidence="1">Uncharacterized protein</fullName>
    </submittedName>
</protein>
<gene>
    <name evidence="1" type="ORF">K8G79_12705</name>
</gene>
<proteinExistence type="predicted"/>
<sequence length="86" mass="9263">MSIERRIEKLENATGENPHHASVAIYEEHVCGESTPPGEKPGPTCKVCGAALTILRGNTNAPIVYLLPDNQRDPASVNPDKSLDMP</sequence>
<dbReference type="AlphaFoldDB" id="A0AAJ1AM11"/>
<dbReference type="EMBL" id="JAIOIU010000162">
    <property type="protein sequence ID" value="MBZ0160971.1"/>
    <property type="molecule type" value="Genomic_DNA"/>
</dbReference>
<organism evidence="1 2">
    <name type="scientific">Candidatus Methylomirabilis tolerans</name>
    <dbReference type="NCBI Taxonomy" id="3123416"/>
    <lineage>
        <taxon>Bacteria</taxon>
        <taxon>Candidatus Methylomirabilota</taxon>
        <taxon>Candidatus Methylomirabilia</taxon>
        <taxon>Candidatus Methylomirabilales</taxon>
        <taxon>Candidatus Methylomirabilaceae</taxon>
        <taxon>Candidatus Methylomirabilis</taxon>
    </lineage>
</organism>
<dbReference type="Proteomes" id="UP001197609">
    <property type="component" value="Unassembled WGS sequence"/>
</dbReference>